<dbReference type="Gene3D" id="2.40.30.170">
    <property type="match status" value="1"/>
</dbReference>
<dbReference type="Gene3D" id="2.40.50.100">
    <property type="match status" value="1"/>
</dbReference>
<dbReference type="InterPro" id="IPR051909">
    <property type="entry name" value="MFP_Cation_Efflux"/>
</dbReference>
<dbReference type="FunFam" id="2.40.420.20:FF:000006">
    <property type="entry name" value="RND family efflux transporter MFP subunit"/>
    <property type="match status" value="1"/>
</dbReference>
<evidence type="ECO:0000256" key="2">
    <source>
        <dbReference type="ARBA" id="ARBA00022448"/>
    </source>
</evidence>
<dbReference type="GO" id="GO:0016020">
    <property type="term" value="C:membrane"/>
    <property type="evidence" value="ECO:0007669"/>
    <property type="project" value="InterPro"/>
</dbReference>
<dbReference type="Pfam" id="PF25954">
    <property type="entry name" value="Beta-barrel_RND_2"/>
    <property type="match status" value="1"/>
</dbReference>
<dbReference type="NCBIfam" id="TIGR01730">
    <property type="entry name" value="RND_mfp"/>
    <property type="match status" value="1"/>
</dbReference>
<evidence type="ECO:0000313" key="7">
    <source>
        <dbReference type="EMBL" id="MBB2189011.1"/>
    </source>
</evidence>
<dbReference type="InterPro" id="IPR058649">
    <property type="entry name" value="CzcB_C"/>
</dbReference>
<dbReference type="GO" id="GO:0022857">
    <property type="term" value="F:transmembrane transporter activity"/>
    <property type="evidence" value="ECO:0007669"/>
    <property type="project" value="InterPro"/>
</dbReference>
<dbReference type="Gene3D" id="2.40.420.20">
    <property type="match status" value="1"/>
</dbReference>
<accession>A0A7W4JQF3</accession>
<dbReference type="RefSeq" id="WP_183118198.1">
    <property type="nucleotide sequence ID" value="NZ_JABEQF010000002.1"/>
</dbReference>
<gene>
    <name evidence="7" type="ORF">HLH34_03400</name>
</gene>
<evidence type="ECO:0000256" key="1">
    <source>
        <dbReference type="ARBA" id="ARBA00009477"/>
    </source>
</evidence>
<dbReference type="SUPFAM" id="SSF111369">
    <property type="entry name" value="HlyD-like secretion proteins"/>
    <property type="match status" value="1"/>
</dbReference>
<name>A0A7W4JQF3_9PROT</name>
<evidence type="ECO:0000259" key="6">
    <source>
        <dbReference type="Pfam" id="PF25975"/>
    </source>
</evidence>
<dbReference type="Proteomes" id="UP000555756">
    <property type="component" value="Unassembled WGS sequence"/>
</dbReference>
<dbReference type="InterPro" id="IPR058792">
    <property type="entry name" value="Beta-barrel_RND_2"/>
</dbReference>
<dbReference type="GO" id="GO:0015679">
    <property type="term" value="P:plasma membrane copper ion transport"/>
    <property type="evidence" value="ECO:0007669"/>
    <property type="project" value="TreeGrafter"/>
</dbReference>
<dbReference type="GO" id="GO:0030313">
    <property type="term" value="C:cell envelope"/>
    <property type="evidence" value="ECO:0007669"/>
    <property type="project" value="TreeGrafter"/>
</dbReference>
<evidence type="ECO:0000313" key="8">
    <source>
        <dbReference type="Proteomes" id="UP000555756"/>
    </source>
</evidence>
<dbReference type="InterPro" id="IPR006143">
    <property type="entry name" value="RND_pump_MFP"/>
</dbReference>
<dbReference type="PANTHER" id="PTHR30097:SF4">
    <property type="entry name" value="SLR6042 PROTEIN"/>
    <property type="match status" value="1"/>
</dbReference>
<feature type="coiled-coil region" evidence="3">
    <location>
        <begin position="115"/>
        <end position="149"/>
    </location>
</feature>
<evidence type="ECO:0000256" key="4">
    <source>
        <dbReference type="SAM" id="SignalP"/>
    </source>
</evidence>
<feature type="domain" description="CusB-like beta-barrel" evidence="5">
    <location>
        <begin position="238"/>
        <end position="312"/>
    </location>
</feature>
<comment type="caution">
    <text evidence="7">The sequence shown here is derived from an EMBL/GenBank/DDBJ whole genome shotgun (WGS) entry which is preliminary data.</text>
</comment>
<keyword evidence="4" id="KW-0732">Signal</keyword>
<feature type="signal peptide" evidence="4">
    <location>
        <begin position="1"/>
        <end position="35"/>
    </location>
</feature>
<dbReference type="GO" id="GO:0060003">
    <property type="term" value="P:copper ion export"/>
    <property type="evidence" value="ECO:0007669"/>
    <property type="project" value="TreeGrafter"/>
</dbReference>
<protein>
    <submittedName>
        <fullName evidence="7">Efflux RND transporter periplasmic adaptor subunit</fullName>
    </submittedName>
</protein>
<keyword evidence="8" id="KW-1185">Reference proteome</keyword>
<feature type="chain" id="PRO_5030640157" evidence="4">
    <location>
        <begin position="36"/>
        <end position="394"/>
    </location>
</feature>
<sequence length="394" mass="41569">MRSCLRTLFSGAPAGLCVLACALLLSATGVVQASAAEPVVTISADALNRMGIGTAVAVAGTLRGHVTCPAYVVPDDRAVVRIHAVGQGRILQVRSYPGQAVSAGQVLMEYDDYTLTDVQQQVRAAEATLEEAQATRDEAALAARRAETLRGGALATGEVERRRMVLRHAQGAVREKQAMLDNTRMRLAQFSSATERPDGHRSRIVSPVAGVVRVVNVAAGDSAGAGPLPLVEIDDLSSVWVVSQVLDHDARQLAPGNPQLTFPGRDAAGQIESRISTIDGTVDVQTRQLLVRSLVDNRARRLRPGMLVTTALFGSTPVSGVVVPDSALQTVDGRPVIFVRVAPERYAVRDVRVGPTAEGRIVVTQGLSAGETVVTQGSFALKSQLMLTRPDGGP</sequence>
<feature type="domain" description="CzcB-like C-terminal circularly permuted SH3-like" evidence="6">
    <location>
        <begin position="321"/>
        <end position="382"/>
    </location>
</feature>
<dbReference type="EMBL" id="JABEQF010000002">
    <property type="protein sequence ID" value="MBB2189011.1"/>
    <property type="molecule type" value="Genomic_DNA"/>
</dbReference>
<keyword evidence="3" id="KW-0175">Coiled coil</keyword>
<evidence type="ECO:0000259" key="5">
    <source>
        <dbReference type="Pfam" id="PF25954"/>
    </source>
</evidence>
<dbReference type="PANTHER" id="PTHR30097">
    <property type="entry name" value="CATION EFFLUX SYSTEM PROTEIN CUSB"/>
    <property type="match status" value="1"/>
</dbReference>
<keyword evidence="2" id="KW-0813">Transport</keyword>
<dbReference type="Pfam" id="PF25975">
    <property type="entry name" value="CzcB_C"/>
    <property type="match status" value="1"/>
</dbReference>
<dbReference type="AlphaFoldDB" id="A0A7W4JQF3"/>
<dbReference type="Gene3D" id="1.10.287.470">
    <property type="entry name" value="Helix hairpin bin"/>
    <property type="match status" value="1"/>
</dbReference>
<reference evidence="7 8" key="1">
    <citation type="submission" date="2020-04" db="EMBL/GenBank/DDBJ databases">
        <title>Description of novel Gluconacetobacter.</title>
        <authorList>
            <person name="Sombolestani A."/>
        </authorList>
    </citation>
    <scope>NUCLEOTIDE SEQUENCE [LARGE SCALE GENOMIC DNA]</scope>
    <source>
        <strain evidence="7 8">LMG 21311</strain>
    </source>
</reference>
<organism evidence="7 8">
    <name type="scientific">Gluconacetobacter azotocaptans</name>
    <dbReference type="NCBI Taxonomy" id="142834"/>
    <lineage>
        <taxon>Bacteria</taxon>
        <taxon>Pseudomonadati</taxon>
        <taxon>Pseudomonadota</taxon>
        <taxon>Alphaproteobacteria</taxon>
        <taxon>Acetobacterales</taxon>
        <taxon>Acetobacteraceae</taxon>
        <taxon>Gluconacetobacter</taxon>
    </lineage>
</organism>
<comment type="similarity">
    <text evidence="1">Belongs to the membrane fusion protein (MFP) (TC 8.A.1) family.</text>
</comment>
<evidence type="ECO:0000256" key="3">
    <source>
        <dbReference type="SAM" id="Coils"/>
    </source>
</evidence>
<proteinExistence type="inferred from homology"/>